<dbReference type="EMBL" id="CP109635">
    <property type="protein sequence ID" value="UYT10322.1"/>
    <property type="molecule type" value="Genomic_DNA"/>
</dbReference>
<dbReference type="RefSeq" id="WP_264308175.1">
    <property type="nucleotide sequence ID" value="NZ_CP109635.1"/>
</dbReference>
<organism evidence="1 2">
    <name type="scientific">Lactococcus garvieae</name>
    <dbReference type="NCBI Taxonomy" id="1363"/>
    <lineage>
        <taxon>Bacteria</taxon>
        <taxon>Bacillati</taxon>
        <taxon>Bacillota</taxon>
        <taxon>Bacilli</taxon>
        <taxon>Lactobacillales</taxon>
        <taxon>Streptococcaceae</taxon>
        <taxon>Lactococcus</taxon>
    </lineage>
</organism>
<evidence type="ECO:0000313" key="2">
    <source>
        <dbReference type="Proteomes" id="UP001164042"/>
    </source>
</evidence>
<dbReference type="InterPro" id="IPR047729">
    <property type="entry name" value="Sce7726-like"/>
</dbReference>
<sequence>MNNNFILNRVFSQKTIKDLLLSGKSEVLEKAYKKFVSEDLCISNGQKFQELYKVLEKSYRNEYYYKNTLLNKLLLGRHSLNTTTALAELSINNSKADFVLLNGKAVVYEIKTELDTLNRVENQVVDYYKVFKNVEIVTDESHLEKVLMLYNNTEVGISIITKRKTIKNIKKAEPVSTYLDYSSIYKMLRKNERLNILYNYYHELPEVDSFSEFKRYFKLFKDIPMEVVYDNMVIELKKRSDHVRDNSDQFSSIPYELKSLLYFGGLPFKVYDTFQKTLKE</sequence>
<dbReference type="AlphaFoldDB" id="A0AA46TVT8"/>
<protein>
    <submittedName>
        <fullName evidence="1">Sce7726 family protein</fullName>
    </submittedName>
</protein>
<dbReference type="Proteomes" id="UP001164042">
    <property type="component" value="Chromosome"/>
</dbReference>
<gene>
    <name evidence="1" type="ORF">OF801_10335</name>
</gene>
<accession>A0AA46TVT8</accession>
<proteinExistence type="predicted"/>
<name>A0AA46TVT8_9LACT</name>
<reference evidence="1" key="1">
    <citation type="submission" date="2022-10" db="EMBL/GenBank/DDBJ databases">
        <title>Genome assembly of Lactococcus garvieae isolates from cricket gut.</title>
        <authorList>
            <person name="Luecke A.R."/>
            <person name="Brown A.M.V."/>
            <person name="Wakeman C.A."/>
        </authorList>
    </citation>
    <scope>NUCLEOTIDE SEQUENCE</scope>
    <source>
        <strain evidence="1">Alexii-11_2</strain>
    </source>
</reference>
<evidence type="ECO:0000313" key="1">
    <source>
        <dbReference type="EMBL" id="UYT10322.1"/>
    </source>
</evidence>
<dbReference type="NCBIfam" id="NF033832">
    <property type="entry name" value="sce7726_fam"/>
    <property type="match status" value="1"/>
</dbReference>